<name>K9WAP4_9CYAN</name>
<dbReference type="HOGENOM" id="CLU_159258_3_1_3"/>
<dbReference type="RefSeq" id="WP_015181051.1">
    <property type="nucleotide sequence ID" value="NC_019738.1"/>
</dbReference>
<accession>K9WAP4</accession>
<keyword evidence="3 5" id="KW-0687">Ribonucleoprotein</keyword>
<gene>
    <name evidence="5" type="primary">rpsU</name>
    <name evidence="5" type="synonym">rps21</name>
    <name evidence="8" type="ORF">Mic7113_0996</name>
</gene>
<dbReference type="GO" id="GO:0006412">
    <property type="term" value="P:translation"/>
    <property type="evidence" value="ECO:0007669"/>
    <property type="project" value="UniProtKB-UniRule"/>
</dbReference>
<evidence type="ECO:0000256" key="2">
    <source>
        <dbReference type="ARBA" id="ARBA00022980"/>
    </source>
</evidence>
<feature type="region of interest" description="Disordered" evidence="7">
    <location>
        <begin position="41"/>
        <end position="68"/>
    </location>
</feature>
<dbReference type="PATRIC" id="fig|1173027.3.peg.1097"/>
<dbReference type="KEGG" id="mic:Mic7113_0996"/>
<evidence type="ECO:0000313" key="8">
    <source>
        <dbReference type="EMBL" id="AFZ16891.1"/>
    </source>
</evidence>
<evidence type="ECO:0000256" key="4">
    <source>
        <dbReference type="ARBA" id="ARBA00035135"/>
    </source>
</evidence>
<comment type="similarity">
    <text evidence="1 5 6">Belongs to the bacterial ribosomal protein bS21 family.</text>
</comment>
<dbReference type="EMBL" id="CP003630">
    <property type="protein sequence ID" value="AFZ16891.1"/>
    <property type="molecule type" value="Genomic_DNA"/>
</dbReference>
<dbReference type="PANTHER" id="PTHR21109">
    <property type="entry name" value="MITOCHONDRIAL 28S RIBOSOMAL PROTEIN S21"/>
    <property type="match status" value="1"/>
</dbReference>
<evidence type="ECO:0000256" key="5">
    <source>
        <dbReference type="HAMAP-Rule" id="MF_00358"/>
    </source>
</evidence>
<dbReference type="NCBIfam" id="TIGR00030">
    <property type="entry name" value="S21p"/>
    <property type="match status" value="1"/>
</dbReference>
<dbReference type="Pfam" id="PF01165">
    <property type="entry name" value="Ribosomal_S21"/>
    <property type="match status" value="1"/>
</dbReference>
<sequence length="68" mass="8388">MAQVIRGEHEGIEATLRRFKREVSKAEIFPDMKKHRHFETPIQKRKRKAIARQKQVKRMSRYRNKRRD</sequence>
<evidence type="ECO:0000256" key="7">
    <source>
        <dbReference type="SAM" id="MobiDB-lite"/>
    </source>
</evidence>
<reference evidence="8 9" key="1">
    <citation type="submission" date="2012-06" db="EMBL/GenBank/DDBJ databases">
        <title>Finished chromosome of genome of Microcoleus sp. PCC 7113.</title>
        <authorList>
            <consortium name="US DOE Joint Genome Institute"/>
            <person name="Gugger M."/>
            <person name="Coursin T."/>
            <person name="Rippka R."/>
            <person name="Tandeau De Marsac N."/>
            <person name="Huntemann M."/>
            <person name="Wei C.-L."/>
            <person name="Han J."/>
            <person name="Detter J.C."/>
            <person name="Han C."/>
            <person name="Tapia R."/>
            <person name="Chen A."/>
            <person name="Kyrpides N."/>
            <person name="Mavromatis K."/>
            <person name="Markowitz V."/>
            <person name="Szeto E."/>
            <person name="Ivanova N."/>
            <person name="Pagani I."/>
            <person name="Pati A."/>
            <person name="Goodwin L."/>
            <person name="Nordberg H.P."/>
            <person name="Cantor M.N."/>
            <person name="Hua S.X."/>
            <person name="Woyke T."/>
            <person name="Kerfeld C.A."/>
        </authorList>
    </citation>
    <scope>NUCLEOTIDE SEQUENCE [LARGE SCALE GENOMIC DNA]</scope>
    <source>
        <strain evidence="8 9">PCC 7113</strain>
    </source>
</reference>
<dbReference type="PANTHER" id="PTHR21109:SF0">
    <property type="entry name" value="SMALL RIBOSOMAL SUBUNIT PROTEIN BS21M"/>
    <property type="match status" value="1"/>
</dbReference>
<dbReference type="eggNOG" id="COG0828">
    <property type="taxonomic scope" value="Bacteria"/>
</dbReference>
<dbReference type="InterPro" id="IPR038380">
    <property type="entry name" value="Ribosomal_bS21_sf"/>
</dbReference>
<dbReference type="Gene3D" id="1.20.5.1150">
    <property type="entry name" value="Ribosomal protein S8"/>
    <property type="match status" value="1"/>
</dbReference>
<evidence type="ECO:0000313" key="9">
    <source>
        <dbReference type="Proteomes" id="UP000010471"/>
    </source>
</evidence>
<dbReference type="OrthoDB" id="9799244at2"/>
<dbReference type="HAMAP" id="MF_00358">
    <property type="entry name" value="Ribosomal_bS21"/>
    <property type="match status" value="1"/>
</dbReference>
<keyword evidence="2 5" id="KW-0689">Ribosomal protein</keyword>
<dbReference type="PRINTS" id="PR00976">
    <property type="entry name" value="RIBOSOMALS21"/>
</dbReference>
<evidence type="ECO:0000256" key="6">
    <source>
        <dbReference type="RuleBase" id="RU000667"/>
    </source>
</evidence>
<dbReference type="STRING" id="1173027.Mic7113_0996"/>
<protein>
    <recommendedName>
        <fullName evidence="4 5">Small ribosomal subunit protein bS21</fullName>
    </recommendedName>
</protein>
<dbReference type="Proteomes" id="UP000010471">
    <property type="component" value="Chromosome"/>
</dbReference>
<organism evidence="8 9">
    <name type="scientific">Allocoleopsis franciscana PCC 7113</name>
    <dbReference type="NCBI Taxonomy" id="1173027"/>
    <lineage>
        <taxon>Bacteria</taxon>
        <taxon>Bacillati</taxon>
        <taxon>Cyanobacteriota</taxon>
        <taxon>Cyanophyceae</taxon>
        <taxon>Coleofasciculales</taxon>
        <taxon>Coleofasciculaceae</taxon>
        <taxon>Allocoleopsis</taxon>
        <taxon>Allocoleopsis franciscana</taxon>
    </lineage>
</organism>
<evidence type="ECO:0000256" key="3">
    <source>
        <dbReference type="ARBA" id="ARBA00023274"/>
    </source>
</evidence>
<proteinExistence type="inferred from homology"/>
<evidence type="ECO:0000256" key="1">
    <source>
        <dbReference type="ARBA" id="ARBA00006640"/>
    </source>
</evidence>
<dbReference type="AlphaFoldDB" id="K9WAP4"/>
<dbReference type="GO" id="GO:0005840">
    <property type="term" value="C:ribosome"/>
    <property type="evidence" value="ECO:0007669"/>
    <property type="project" value="UniProtKB-KW"/>
</dbReference>
<dbReference type="GO" id="GO:0003735">
    <property type="term" value="F:structural constituent of ribosome"/>
    <property type="evidence" value="ECO:0007669"/>
    <property type="project" value="InterPro"/>
</dbReference>
<dbReference type="InterPro" id="IPR001911">
    <property type="entry name" value="Ribosomal_bS21"/>
</dbReference>
<keyword evidence="9" id="KW-1185">Reference proteome</keyword>
<dbReference type="GO" id="GO:1990904">
    <property type="term" value="C:ribonucleoprotein complex"/>
    <property type="evidence" value="ECO:0007669"/>
    <property type="project" value="UniProtKB-KW"/>
</dbReference>